<dbReference type="EMBL" id="PGOL01000462">
    <property type="protein sequence ID" value="PKI70304.1"/>
    <property type="molecule type" value="Genomic_DNA"/>
</dbReference>
<keyword evidence="3" id="KW-1185">Reference proteome</keyword>
<dbReference type="AlphaFoldDB" id="A0A2I0KP93"/>
<gene>
    <name evidence="2" type="ORF">CRG98_009296</name>
</gene>
<organism evidence="2 3">
    <name type="scientific">Punica granatum</name>
    <name type="common">Pomegranate</name>
    <dbReference type="NCBI Taxonomy" id="22663"/>
    <lineage>
        <taxon>Eukaryota</taxon>
        <taxon>Viridiplantae</taxon>
        <taxon>Streptophyta</taxon>
        <taxon>Embryophyta</taxon>
        <taxon>Tracheophyta</taxon>
        <taxon>Spermatophyta</taxon>
        <taxon>Magnoliopsida</taxon>
        <taxon>eudicotyledons</taxon>
        <taxon>Gunneridae</taxon>
        <taxon>Pentapetalae</taxon>
        <taxon>rosids</taxon>
        <taxon>malvids</taxon>
        <taxon>Myrtales</taxon>
        <taxon>Lythraceae</taxon>
        <taxon>Punica</taxon>
    </lineage>
</organism>
<evidence type="ECO:0000313" key="2">
    <source>
        <dbReference type="EMBL" id="PKI70304.1"/>
    </source>
</evidence>
<feature type="region of interest" description="Disordered" evidence="1">
    <location>
        <begin position="1"/>
        <end position="28"/>
    </location>
</feature>
<sequence length="278" mass="31344">MLPSLGTRGKSRRSGKGNRETRLERTDPNRCSRVDWQTRLAVWLVGAVPVDRDGIFARNQLRWIPKRLRIAPVVAYFRVPFTCPWIGRPGSPVKKASANVRECPGLSRRLLKCARSLCSHVRVFASDYWVMNSNLSFGWESFVGAGTYRSARVESRYEPHITVMLTQLGVQFYQPCIKRPPEASRRVVSSSGARRKIYVCSHPETTADAILCLLGIQRNWPRAKIPSRSIGTAPTSGTASRVCRRPDFTDSSLFIPGGRIDFPRLFFRISSTFPTSRG</sequence>
<proteinExistence type="predicted"/>
<comment type="caution">
    <text evidence="2">The sequence shown here is derived from an EMBL/GenBank/DDBJ whole genome shotgun (WGS) entry which is preliminary data.</text>
</comment>
<dbReference type="Proteomes" id="UP000233551">
    <property type="component" value="Unassembled WGS sequence"/>
</dbReference>
<reference evidence="2 3" key="1">
    <citation type="submission" date="2017-11" db="EMBL/GenBank/DDBJ databases">
        <title>De-novo sequencing of pomegranate (Punica granatum L.) genome.</title>
        <authorList>
            <person name="Akparov Z."/>
            <person name="Amiraslanov A."/>
            <person name="Hajiyeva S."/>
            <person name="Abbasov M."/>
            <person name="Kaur K."/>
            <person name="Hamwieh A."/>
            <person name="Solovyev V."/>
            <person name="Salamov A."/>
            <person name="Braich B."/>
            <person name="Kosarev P."/>
            <person name="Mahmoud A."/>
            <person name="Hajiyev E."/>
            <person name="Babayeva S."/>
            <person name="Izzatullayeva V."/>
            <person name="Mammadov A."/>
            <person name="Mammadov A."/>
            <person name="Sharifova S."/>
            <person name="Ojaghi J."/>
            <person name="Eynullazada K."/>
            <person name="Bayramov B."/>
            <person name="Abdulazimova A."/>
            <person name="Shahmuradov I."/>
        </authorList>
    </citation>
    <scope>NUCLEOTIDE SEQUENCE [LARGE SCALE GENOMIC DNA]</scope>
    <source>
        <strain evidence="3">cv. AG2017</strain>
        <tissue evidence="2">Leaf</tissue>
    </source>
</reference>
<evidence type="ECO:0000313" key="3">
    <source>
        <dbReference type="Proteomes" id="UP000233551"/>
    </source>
</evidence>
<name>A0A2I0KP93_PUNGR</name>
<evidence type="ECO:0000256" key="1">
    <source>
        <dbReference type="SAM" id="MobiDB-lite"/>
    </source>
</evidence>
<feature type="compositionally biased region" description="Basic and acidic residues" evidence="1">
    <location>
        <begin position="17"/>
        <end position="28"/>
    </location>
</feature>
<protein>
    <submittedName>
        <fullName evidence="2">Uncharacterized protein</fullName>
    </submittedName>
</protein>
<accession>A0A2I0KP93</accession>